<evidence type="ECO:0000313" key="2">
    <source>
        <dbReference type="EMBL" id="KUJ09960.1"/>
    </source>
</evidence>
<dbReference type="RefSeq" id="XP_018064315.1">
    <property type="nucleotide sequence ID" value="XM_018213511.1"/>
</dbReference>
<name>A0A132BC12_MOLSC</name>
<dbReference type="OrthoDB" id="10546458at2759"/>
<protein>
    <submittedName>
        <fullName evidence="2">Uncharacterized protein</fullName>
    </submittedName>
</protein>
<feature type="compositionally biased region" description="Basic and acidic residues" evidence="1">
    <location>
        <begin position="332"/>
        <end position="359"/>
    </location>
</feature>
<reference evidence="2 3" key="1">
    <citation type="submission" date="2015-10" db="EMBL/GenBank/DDBJ databases">
        <title>Full genome of DAOMC 229536 Phialocephala scopiformis, a fungal endophyte of spruce producing the potent anti-insectan compound rugulosin.</title>
        <authorList>
            <consortium name="DOE Joint Genome Institute"/>
            <person name="Walker A.K."/>
            <person name="Frasz S.L."/>
            <person name="Seifert K.A."/>
            <person name="Miller J.D."/>
            <person name="Mondo S.J."/>
            <person name="Labutti K."/>
            <person name="Lipzen A."/>
            <person name="Dockter R."/>
            <person name="Kennedy M."/>
            <person name="Grigoriev I.V."/>
            <person name="Spatafora J.W."/>
        </authorList>
    </citation>
    <scope>NUCLEOTIDE SEQUENCE [LARGE SCALE GENOMIC DNA]</scope>
    <source>
        <strain evidence="2 3">CBS 120377</strain>
    </source>
</reference>
<feature type="region of interest" description="Disordered" evidence="1">
    <location>
        <begin position="228"/>
        <end position="372"/>
    </location>
</feature>
<dbReference type="EMBL" id="KQ947430">
    <property type="protein sequence ID" value="KUJ09960.1"/>
    <property type="molecule type" value="Genomic_DNA"/>
</dbReference>
<keyword evidence="3" id="KW-1185">Reference proteome</keyword>
<dbReference type="Proteomes" id="UP000070700">
    <property type="component" value="Unassembled WGS sequence"/>
</dbReference>
<feature type="compositionally biased region" description="Basic and acidic residues" evidence="1">
    <location>
        <begin position="261"/>
        <end position="270"/>
    </location>
</feature>
<proteinExistence type="predicted"/>
<dbReference type="GeneID" id="28823237"/>
<dbReference type="AlphaFoldDB" id="A0A132BC12"/>
<evidence type="ECO:0000313" key="3">
    <source>
        <dbReference type="Proteomes" id="UP000070700"/>
    </source>
</evidence>
<accession>A0A132BC12</accession>
<evidence type="ECO:0000256" key="1">
    <source>
        <dbReference type="SAM" id="MobiDB-lite"/>
    </source>
</evidence>
<feature type="compositionally biased region" description="Basic and acidic residues" evidence="1">
    <location>
        <begin position="278"/>
        <end position="293"/>
    </location>
</feature>
<dbReference type="InParanoid" id="A0A132BC12"/>
<gene>
    <name evidence="2" type="ORF">LY89DRAFT_675467</name>
</gene>
<feature type="compositionally biased region" description="Low complexity" evidence="1">
    <location>
        <begin position="232"/>
        <end position="255"/>
    </location>
</feature>
<organism evidence="2 3">
    <name type="scientific">Mollisia scopiformis</name>
    <name type="common">Conifer needle endophyte fungus</name>
    <name type="synonym">Phialocephala scopiformis</name>
    <dbReference type="NCBI Taxonomy" id="149040"/>
    <lineage>
        <taxon>Eukaryota</taxon>
        <taxon>Fungi</taxon>
        <taxon>Dikarya</taxon>
        <taxon>Ascomycota</taxon>
        <taxon>Pezizomycotina</taxon>
        <taxon>Leotiomycetes</taxon>
        <taxon>Helotiales</taxon>
        <taxon>Mollisiaceae</taxon>
        <taxon>Mollisia</taxon>
    </lineage>
</organism>
<dbReference type="KEGG" id="psco:LY89DRAFT_675467"/>
<sequence>MSRCPPDSSWPSYNASKDWDDEFFNDGKFKDEGKISCSEKNVAIGSIIKLNQHSLKRHKLYHDRVVCVHKDCTTRPELEKMFQHPAAVLDIWRENGDDWALVSIISSKKLASEGQGANPLTLDRPYDRKYHQDMYNGVDPKDVMHLEYFGGTFERACWFQTNHAWKVMLSMTIPFKKLIWANRLTKASYETLMDRLHLSPAFWVTTKALWVRSLRDPAFSKSCLSSDIQIQSPTSPTPSKASSSPSSGSSPLQDSPPRKRGREDSFDKESPPPASKKARSDSQEKDKHDERPRSYARRRTTSPVPQNRGRELMYDSYRPSDNSYRARSPSRYRREQTTRDDRDGSSRRQTFYEDREPERLHRRPVIQTVEPP</sequence>